<name>A0A6J7QCZ7_9ZZZZ</name>
<sequence length="228" mass="24276">MRIERLMDEALIIAVRDGRRALTYDDVIQAQLITEVGLAHEVGYHPDERRRVATHEAGHALIATLLGREVRVASILRRGASLGLVAHDDAEERHLKTPSELKDLIVIAMAGRAAEIQEFGEASSGIASDLAAATTMAAQLVGLLGAADSLLSLEAAIMPGAGNLVAKVLSHDPSREQADAMVKAAADRAACMLIEHRLTLITLAQALCDRDELSSEEVHNLVDAATVS</sequence>
<dbReference type="GO" id="GO:0004222">
    <property type="term" value="F:metalloendopeptidase activity"/>
    <property type="evidence" value="ECO:0007669"/>
    <property type="project" value="InterPro"/>
</dbReference>
<dbReference type="Pfam" id="PF01434">
    <property type="entry name" value="Peptidase_M41"/>
    <property type="match status" value="1"/>
</dbReference>
<dbReference type="PANTHER" id="PTHR23076">
    <property type="entry name" value="METALLOPROTEASE M41 FTSH"/>
    <property type="match status" value="1"/>
</dbReference>
<dbReference type="EMBL" id="CAFBON010000356">
    <property type="protein sequence ID" value="CAB5012272.1"/>
    <property type="molecule type" value="Genomic_DNA"/>
</dbReference>
<dbReference type="InterPro" id="IPR000642">
    <property type="entry name" value="Peptidase_M41"/>
</dbReference>
<dbReference type="InterPro" id="IPR037219">
    <property type="entry name" value="Peptidase_M41-like"/>
</dbReference>
<protein>
    <submittedName>
        <fullName evidence="2">Unannotated protein</fullName>
    </submittedName>
</protein>
<feature type="domain" description="Peptidase M41" evidence="1">
    <location>
        <begin position="46"/>
        <end position="221"/>
    </location>
</feature>
<proteinExistence type="predicted"/>
<dbReference type="SUPFAM" id="SSF140990">
    <property type="entry name" value="FtsH protease domain-like"/>
    <property type="match status" value="1"/>
</dbReference>
<organism evidence="2">
    <name type="scientific">freshwater metagenome</name>
    <dbReference type="NCBI Taxonomy" id="449393"/>
    <lineage>
        <taxon>unclassified sequences</taxon>
        <taxon>metagenomes</taxon>
        <taxon>ecological metagenomes</taxon>
    </lineage>
</organism>
<dbReference type="GO" id="GO:0006508">
    <property type="term" value="P:proteolysis"/>
    <property type="evidence" value="ECO:0007669"/>
    <property type="project" value="InterPro"/>
</dbReference>
<evidence type="ECO:0000313" key="2">
    <source>
        <dbReference type="EMBL" id="CAB5012272.1"/>
    </source>
</evidence>
<dbReference type="AlphaFoldDB" id="A0A6J7QCZ7"/>
<dbReference type="GO" id="GO:0005886">
    <property type="term" value="C:plasma membrane"/>
    <property type="evidence" value="ECO:0007669"/>
    <property type="project" value="TreeGrafter"/>
</dbReference>
<dbReference type="PANTHER" id="PTHR23076:SF97">
    <property type="entry name" value="ATP-DEPENDENT ZINC METALLOPROTEASE YME1L1"/>
    <property type="match status" value="1"/>
</dbReference>
<evidence type="ECO:0000259" key="1">
    <source>
        <dbReference type="Pfam" id="PF01434"/>
    </source>
</evidence>
<dbReference type="GO" id="GO:0030163">
    <property type="term" value="P:protein catabolic process"/>
    <property type="evidence" value="ECO:0007669"/>
    <property type="project" value="TreeGrafter"/>
</dbReference>
<dbReference type="GO" id="GO:0004176">
    <property type="term" value="F:ATP-dependent peptidase activity"/>
    <property type="evidence" value="ECO:0007669"/>
    <property type="project" value="InterPro"/>
</dbReference>
<gene>
    <name evidence="2" type="ORF">UFOPK3954_02375</name>
</gene>
<dbReference type="Gene3D" id="1.20.58.760">
    <property type="entry name" value="Peptidase M41"/>
    <property type="match status" value="1"/>
</dbReference>
<accession>A0A6J7QCZ7</accession>
<dbReference type="GO" id="GO:0005524">
    <property type="term" value="F:ATP binding"/>
    <property type="evidence" value="ECO:0007669"/>
    <property type="project" value="InterPro"/>
</dbReference>
<reference evidence="2" key="1">
    <citation type="submission" date="2020-05" db="EMBL/GenBank/DDBJ databases">
        <authorList>
            <person name="Chiriac C."/>
            <person name="Salcher M."/>
            <person name="Ghai R."/>
            <person name="Kavagutti S V."/>
        </authorList>
    </citation>
    <scope>NUCLEOTIDE SEQUENCE</scope>
</reference>